<dbReference type="InterPro" id="IPR041183">
    <property type="entry name" value="Cyclophilin-like"/>
</dbReference>
<name>G6AWU3_9BACT</name>
<dbReference type="Pfam" id="PF18050">
    <property type="entry name" value="Cyclophil_like2"/>
    <property type="match status" value="1"/>
</dbReference>
<dbReference type="Gene3D" id="2.40.100.20">
    <property type="match status" value="1"/>
</dbReference>
<dbReference type="HOGENOM" id="CLU_099043_2_1_10"/>
<feature type="domain" description="Cyclophilin-like" evidence="2">
    <location>
        <begin position="39"/>
        <end position="150"/>
    </location>
</feature>
<evidence type="ECO:0000256" key="1">
    <source>
        <dbReference type="SAM" id="SignalP"/>
    </source>
</evidence>
<evidence type="ECO:0000313" key="4">
    <source>
        <dbReference type="Proteomes" id="UP000004407"/>
    </source>
</evidence>
<dbReference type="InterPro" id="IPR029000">
    <property type="entry name" value="Cyclophilin-like_dom_sf"/>
</dbReference>
<accession>G6AWU3</accession>
<reference evidence="3 4" key="1">
    <citation type="submission" date="2011-08" db="EMBL/GenBank/DDBJ databases">
        <authorList>
            <person name="Weinstock G."/>
            <person name="Sodergren E."/>
            <person name="Clifton S."/>
            <person name="Fulton L."/>
            <person name="Fulton B."/>
            <person name="Courtney L."/>
            <person name="Fronick C."/>
            <person name="Harrison M."/>
            <person name="Strong C."/>
            <person name="Farmer C."/>
            <person name="Delahaunty K."/>
            <person name="Markovic C."/>
            <person name="Hall O."/>
            <person name="Minx P."/>
            <person name="Tomlinson C."/>
            <person name="Mitreva M."/>
            <person name="Hou S."/>
            <person name="Chen J."/>
            <person name="Wollam A."/>
            <person name="Pepin K.H."/>
            <person name="Johnson M."/>
            <person name="Bhonagiri V."/>
            <person name="Zhang X."/>
            <person name="Suruliraj S."/>
            <person name="Warren W."/>
            <person name="Chinwalla A."/>
            <person name="Mardis E.R."/>
            <person name="Wilson R.K."/>
        </authorList>
    </citation>
    <scope>NUCLEOTIDE SEQUENCE [LARGE SCALE GENOMIC DNA]</scope>
    <source>
        <strain evidence="3 4">DSM 18206</strain>
    </source>
</reference>
<organism evidence="3 4">
    <name type="scientific">Leyella stercorea DSM 18206</name>
    <dbReference type="NCBI Taxonomy" id="1002367"/>
    <lineage>
        <taxon>Bacteria</taxon>
        <taxon>Pseudomonadati</taxon>
        <taxon>Bacteroidota</taxon>
        <taxon>Bacteroidia</taxon>
        <taxon>Bacteroidales</taxon>
        <taxon>Prevotellaceae</taxon>
        <taxon>Leyella</taxon>
    </lineage>
</organism>
<proteinExistence type="predicted"/>
<gene>
    <name evidence="3" type="ORF">HMPREF0673_01093</name>
</gene>
<protein>
    <recommendedName>
        <fullName evidence="2">Cyclophilin-like domain-containing protein</fullName>
    </recommendedName>
</protein>
<dbReference type="eggNOG" id="COG4925">
    <property type="taxonomic scope" value="Bacteria"/>
</dbReference>
<comment type="caution">
    <text evidence="3">The sequence shown here is derived from an EMBL/GenBank/DDBJ whole genome shotgun (WGS) entry which is preliminary data.</text>
</comment>
<dbReference type="RefSeq" id="WP_007898849.1">
    <property type="nucleotide sequence ID" value="NZ_JH379406.1"/>
</dbReference>
<dbReference type="Proteomes" id="UP000004407">
    <property type="component" value="Unassembled WGS sequence"/>
</dbReference>
<evidence type="ECO:0000259" key="2">
    <source>
        <dbReference type="Pfam" id="PF18050"/>
    </source>
</evidence>
<feature type="signal peptide" evidence="1">
    <location>
        <begin position="1"/>
        <end position="19"/>
    </location>
</feature>
<dbReference type="PROSITE" id="PS51257">
    <property type="entry name" value="PROKAR_LIPOPROTEIN"/>
    <property type="match status" value="1"/>
</dbReference>
<dbReference type="PATRIC" id="fig|1002367.3.peg.880"/>
<dbReference type="SUPFAM" id="SSF50891">
    <property type="entry name" value="Cyclophilin-like"/>
    <property type="match status" value="1"/>
</dbReference>
<dbReference type="AlphaFoldDB" id="G6AWU3"/>
<keyword evidence="1" id="KW-0732">Signal</keyword>
<feature type="chain" id="PRO_5003485364" description="Cyclophilin-like domain-containing protein" evidence="1">
    <location>
        <begin position="20"/>
        <end position="198"/>
    </location>
</feature>
<evidence type="ECO:0000313" key="3">
    <source>
        <dbReference type="EMBL" id="EHJ41103.1"/>
    </source>
</evidence>
<dbReference type="GeneID" id="78338538"/>
<dbReference type="EMBL" id="AFZZ01000100">
    <property type="protein sequence ID" value="EHJ41103.1"/>
    <property type="molecule type" value="Genomic_DNA"/>
</dbReference>
<sequence>MKRLVLHIYIMFMALTAMACQSNEVEATPSDKSANTMNITINGKTVSCQLIDNSSTRALLAQLEKGDITYEADDYGNFEKVGNIGISLPQNNESITTTAGDVILYQGNNICLYYDTNSWTFTRLGKIEGMSKEEIKTFLNAGGGSVKVTLSSGSATGIKQTLADQKAPNGRYSLDGGKLKQAHSKGLYIENGKKIVKK</sequence>